<evidence type="ECO:0000256" key="1">
    <source>
        <dbReference type="ARBA" id="ARBA00006096"/>
    </source>
</evidence>
<dbReference type="Pfam" id="PF02113">
    <property type="entry name" value="Peptidase_S13"/>
    <property type="match status" value="2"/>
</dbReference>
<protein>
    <submittedName>
        <fullName evidence="3">D-alanyl-D-alanine carboxypeptidase/D-alanyl-D-alanine-endopeptidase (Penicillin-binding protein 4)</fullName>
        <ecNumber evidence="3">3.4.16.4</ecNumber>
        <ecNumber evidence="3">3.4.21.-</ecNumber>
    </submittedName>
</protein>
<dbReference type="PANTHER" id="PTHR30023">
    <property type="entry name" value="D-ALANYL-D-ALANINE CARBOXYPEPTIDASE"/>
    <property type="match status" value="1"/>
</dbReference>
<dbReference type="RefSeq" id="WP_181641946.1">
    <property type="nucleotide sequence ID" value="NZ_CCXJ01000302.1"/>
</dbReference>
<dbReference type="Proteomes" id="UP001240447">
    <property type="component" value="Unassembled WGS sequence"/>
</dbReference>
<evidence type="ECO:0000313" key="3">
    <source>
        <dbReference type="EMBL" id="MDP9820886.1"/>
    </source>
</evidence>
<evidence type="ECO:0000256" key="2">
    <source>
        <dbReference type="ARBA" id="ARBA00022801"/>
    </source>
</evidence>
<dbReference type="EMBL" id="JAUSQM010000001">
    <property type="protein sequence ID" value="MDP9820886.1"/>
    <property type="molecule type" value="Genomic_DNA"/>
</dbReference>
<keyword evidence="4" id="KW-1185">Reference proteome</keyword>
<comment type="similarity">
    <text evidence="1">Belongs to the peptidase S13 family.</text>
</comment>
<dbReference type="NCBIfam" id="TIGR00666">
    <property type="entry name" value="PBP4"/>
    <property type="match status" value="1"/>
</dbReference>
<dbReference type="InterPro" id="IPR012338">
    <property type="entry name" value="Beta-lactam/transpept-like"/>
</dbReference>
<name>A0ABT9NKD6_9ACTN</name>
<dbReference type="Gene3D" id="3.50.80.20">
    <property type="entry name" value="D-Ala-D-Ala carboxypeptidase C, peptidase S13"/>
    <property type="match status" value="1"/>
</dbReference>
<sequence>MGRRDERHSGRPRWRVLPAVLVLLLLASAVAADELEAGPRWLGWDWSGPVDQPAAVDPPPGLDLPALRPAPVVLAGSPLGGAPVPDLDEAAIAQVVAPYLDRDDLGRRLTVAVAALGSAEPAYVTGAERVTPASTTKLLTATAVLSALGPDHTFRTTVRGVPGTPRIVLVGGGDPFLAREQSEADAPPAYPARADLRTLATATASALRAAGRTRVRLDYDATLFTGDRVNPAWPASYGPDDVVAPISALWVDGGRPDEGDGRVDDPPRVAAEEFADALRAVGIRVAPRVRERAAPAEATELAEVSSAPLEQIVERALDVSDNETTEVLGHHVALARNTEATFEGAAAAVVATLGELGVDASGDTLRDSSGLSRENLISPETLLGVLAVAAERPELRAVLGGLPVAGFTGSLALRFDTGDPAGLGQVRAKTGTLTGVHGLAGVVTEAGGTPLAFVVLADRVRAPGGIGSGGIEQAVARQRIDELAADLAACRCSR</sequence>
<keyword evidence="3" id="KW-0645">Protease</keyword>
<reference evidence="3 4" key="1">
    <citation type="submission" date="2023-07" db="EMBL/GenBank/DDBJ databases">
        <title>Sequencing the genomes of 1000 actinobacteria strains.</title>
        <authorList>
            <person name="Klenk H.-P."/>
        </authorList>
    </citation>
    <scope>NUCLEOTIDE SEQUENCE [LARGE SCALE GENOMIC DNA]</scope>
    <source>
        <strain evidence="3 4">GD13</strain>
    </source>
</reference>
<keyword evidence="2 3" id="KW-0378">Hydrolase</keyword>
<dbReference type="InterPro" id="IPR000667">
    <property type="entry name" value="Peptidase_S13"/>
</dbReference>
<dbReference type="EC" id="3.4.16.4" evidence="3"/>
<dbReference type="EC" id="3.4.21.-" evidence="3"/>
<dbReference type="SUPFAM" id="SSF56601">
    <property type="entry name" value="beta-lactamase/transpeptidase-like"/>
    <property type="match status" value="1"/>
</dbReference>
<comment type="caution">
    <text evidence="3">The sequence shown here is derived from an EMBL/GenBank/DDBJ whole genome shotgun (WGS) entry which is preliminary data.</text>
</comment>
<dbReference type="GO" id="GO:0009002">
    <property type="term" value="F:serine-type D-Ala-D-Ala carboxypeptidase activity"/>
    <property type="evidence" value="ECO:0007669"/>
    <property type="project" value="UniProtKB-EC"/>
</dbReference>
<gene>
    <name evidence="3" type="ORF">J2S59_000695</name>
</gene>
<proteinExistence type="inferred from homology"/>
<dbReference type="PRINTS" id="PR00922">
    <property type="entry name" value="DADACBPTASE3"/>
</dbReference>
<accession>A0ABT9NKD6</accession>
<organism evidence="3 4">
    <name type="scientific">Nocardioides massiliensis</name>
    <dbReference type="NCBI Taxonomy" id="1325935"/>
    <lineage>
        <taxon>Bacteria</taxon>
        <taxon>Bacillati</taxon>
        <taxon>Actinomycetota</taxon>
        <taxon>Actinomycetes</taxon>
        <taxon>Propionibacteriales</taxon>
        <taxon>Nocardioidaceae</taxon>
        <taxon>Nocardioides</taxon>
    </lineage>
</organism>
<dbReference type="Gene3D" id="3.40.710.10">
    <property type="entry name" value="DD-peptidase/beta-lactamase superfamily"/>
    <property type="match status" value="2"/>
</dbReference>
<dbReference type="PANTHER" id="PTHR30023:SF0">
    <property type="entry name" value="PENICILLIN-SENSITIVE CARBOXYPEPTIDASE A"/>
    <property type="match status" value="1"/>
</dbReference>
<evidence type="ECO:0000313" key="4">
    <source>
        <dbReference type="Proteomes" id="UP001240447"/>
    </source>
</evidence>
<keyword evidence="3" id="KW-0121">Carboxypeptidase</keyword>